<sequence>MSKPDRPQDIDPNWGTATLGVRAGEMRSEFGEHSAAIHATSSFVFESAEAAAKRFSGEEPGLIYSRFTNPTVQGFERKLAAMEGGDQAVATASGMSAILSLLLATLRAGDHLVAAKGLFGSTTGLLNNIISRFDIAITYVAPSDTDAWRQAVQPNTRLFMVESPTNPLCELADIAALAQIARDVGVLLAVDNCFCTPALQQPLALGAHVVLHSATKFLDGQGRAVGGAVVGDSKLVGEDVFGIIRTAGPCMSPFNAWVFLKGLETLDVRMRAHCQRAEQVAGWLAEQPAVDRVYYTGLSTHPQHALACRQQSGHGAIVAFDLKGGQAAAFNLINATRLFSITANLGDVRSTITHPPTTTHYRIGPELRAAAGIQDGLVRLSIGLEDAGDLIADLQRGL</sequence>
<dbReference type="InterPro" id="IPR015422">
    <property type="entry name" value="PyrdxlP-dep_Trfase_small"/>
</dbReference>
<dbReference type="EC" id="2.5.1.-" evidence="3"/>
<dbReference type="NCBIfam" id="TIGR01325">
    <property type="entry name" value="O_suc_HS_sulf"/>
    <property type="match status" value="1"/>
</dbReference>
<dbReference type="PANTHER" id="PTHR11808">
    <property type="entry name" value="TRANS-SULFURATION ENZYME FAMILY MEMBER"/>
    <property type="match status" value="1"/>
</dbReference>
<dbReference type="InterPro" id="IPR006234">
    <property type="entry name" value="O-succ-hSer_sulfhydrylase"/>
</dbReference>
<evidence type="ECO:0000256" key="2">
    <source>
        <dbReference type="ARBA" id="ARBA00022898"/>
    </source>
</evidence>
<comment type="caution">
    <text evidence="6">The sequence shown here is derived from an EMBL/GenBank/DDBJ whole genome shotgun (WGS) entry which is preliminary data.</text>
</comment>
<organism evidence="6 7">
    <name type="scientific">Abyssibacter profundi</name>
    <dbReference type="NCBI Taxonomy" id="2182787"/>
    <lineage>
        <taxon>Bacteria</taxon>
        <taxon>Pseudomonadati</taxon>
        <taxon>Pseudomonadota</taxon>
        <taxon>Gammaproteobacteria</taxon>
        <taxon>Chromatiales</taxon>
        <taxon>Oceanococcaceae</taxon>
        <taxon>Abyssibacter</taxon>
    </lineage>
</organism>
<dbReference type="GO" id="GO:0016765">
    <property type="term" value="F:transferase activity, transferring alkyl or aryl (other than methyl) groups"/>
    <property type="evidence" value="ECO:0007669"/>
    <property type="project" value="UniProtKB-UniRule"/>
</dbReference>
<dbReference type="EMBL" id="QEQK01000008">
    <property type="protein sequence ID" value="PWN55774.1"/>
    <property type="molecule type" value="Genomic_DNA"/>
</dbReference>
<dbReference type="CDD" id="cd00614">
    <property type="entry name" value="CGS_like"/>
    <property type="match status" value="1"/>
</dbReference>
<evidence type="ECO:0000313" key="6">
    <source>
        <dbReference type="EMBL" id="PWN55774.1"/>
    </source>
</evidence>
<dbReference type="Pfam" id="PF01053">
    <property type="entry name" value="Cys_Met_Meta_PP"/>
    <property type="match status" value="1"/>
</dbReference>
<comment type="catalytic activity">
    <reaction evidence="3">
        <text>O-succinyl-L-homoserine + hydrogen sulfide = L-homocysteine + succinate</text>
        <dbReference type="Rhea" id="RHEA:27826"/>
        <dbReference type="ChEBI" id="CHEBI:29919"/>
        <dbReference type="ChEBI" id="CHEBI:30031"/>
        <dbReference type="ChEBI" id="CHEBI:57661"/>
        <dbReference type="ChEBI" id="CHEBI:58199"/>
    </reaction>
</comment>
<dbReference type="GO" id="GO:0071266">
    <property type="term" value="P:'de novo' L-methionine biosynthetic process"/>
    <property type="evidence" value="ECO:0007669"/>
    <property type="project" value="UniProtKB-UniRule"/>
</dbReference>
<comment type="similarity">
    <text evidence="3">Belongs to the trans-sulfuration enzymes family. MetZ subfamily.</text>
</comment>
<reference evidence="6 7" key="1">
    <citation type="submission" date="2018-05" db="EMBL/GenBank/DDBJ databases">
        <title>Abyssibacter profundi OUC007T gen. nov., sp. nov, a marine bacterium isolated from seawater of the Mariana Trench.</title>
        <authorList>
            <person name="Zhou S."/>
        </authorList>
    </citation>
    <scope>NUCLEOTIDE SEQUENCE [LARGE SCALE GENOMIC DNA]</scope>
    <source>
        <strain evidence="6 7">OUC007</strain>
    </source>
</reference>
<gene>
    <name evidence="3" type="primary">metZ</name>
    <name evidence="6" type="ORF">DEH80_10135</name>
</gene>
<proteinExistence type="inferred from homology"/>
<dbReference type="Gene3D" id="3.40.640.10">
    <property type="entry name" value="Type I PLP-dependent aspartate aminotransferase-like (Major domain)"/>
    <property type="match status" value="1"/>
</dbReference>
<evidence type="ECO:0000256" key="3">
    <source>
        <dbReference type="HAMAP-Rule" id="MF_02056"/>
    </source>
</evidence>
<evidence type="ECO:0000256" key="1">
    <source>
        <dbReference type="ARBA" id="ARBA00001933"/>
    </source>
</evidence>
<dbReference type="SUPFAM" id="SSF53383">
    <property type="entry name" value="PLP-dependent transferases"/>
    <property type="match status" value="1"/>
</dbReference>
<dbReference type="FunFam" id="3.40.640.10:FF:000046">
    <property type="entry name" value="Cystathionine gamma-lyase"/>
    <property type="match status" value="1"/>
</dbReference>
<keyword evidence="3" id="KW-0486">Methionine biosynthesis</keyword>
<name>A0A363UK47_9GAMM</name>
<keyword evidence="3" id="KW-0028">Amino-acid biosynthesis</keyword>
<keyword evidence="3" id="KW-0808">Transferase</keyword>
<comment type="cofactor">
    <cofactor evidence="1 3 5">
        <name>pyridoxal 5'-phosphate</name>
        <dbReference type="ChEBI" id="CHEBI:597326"/>
    </cofactor>
</comment>
<dbReference type="PANTHER" id="PTHR11808:SF80">
    <property type="entry name" value="CYSTATHIONINE GAMMA-LYASE"/>
    <property type="match status" value="1"/>
</dbReference>
<protein>
    <recommendedName>
        <fullName evidence="3">O-succinylhomoserine sulfhydrylase</fullName>
        <shortName evidence="3">OSH sulfhydrylase</shortName>
        <shortName evidence="3">OSHS sulfhydrylase</shortName>
        <ecNumber evidence="3">2.5.1.-</ecNumber>
    </recommendedName>
</protein>
<keyword evidence="2 3" id="KW-0663">Pyridoxal phosphate</keyword>
<dbReference type="GO" id="GO:0005737">
    <property type="term" value="C:cytoplasm"/>
    <property type="evidence" value="ECO:0007669"/>
    <property type="project" value="TreeGrafter"/>
</dbReference>
<dbReference type="InterPro" id="IPR015421">
    <property type="entry name" value="PyrdxlP-dep_Trfase_major"/>
</dbReference>
<feature type="modified residue" description="N6-(pyridoxal phosphate)lysine" evidence="3 4">
    <location>
        <position position="216"/>
    </location>
</feature>
<evidence type="ECO:0000256" key="4">
    <source>
        <dbReference type="PIRSR" id="PIRSR001434-2"/>
    </source>
</evidence>
<evidence type="ECO:0000313" key="7">
    <source>
        <dbReference type="Proteomes" id="UP000251800"/>
    </source>
</evidence>
<dbReference type="Proteomes" id="UP000251800">
    <property type="component" value="Unassembled WGS sequence"/>
</dbReference>
<dbReference type="InterPro" id="IPR015424">
    <property type="entry name" value="PyrdxlP-dep_Trfase"/>
</dbReference>
<dbReference type="UniPathway" id="UPA00051">
    <property type="reaction ID" value="UER00449"/>
</dbReference>
<dbReference type="AlphaFoldDB" id="A0A363UK47"/>
<comment type="subunit">
    <text evidence="3">Homotetramer.</text>
</comment>
<dbReference type="PIRSF" id="PIRSF001434">
    <property type="entry name" value="CGS"/>
    <property type="match status" value="1"/>
</dbReference>
<dbReference type="InterPro" id="IPR000277">
    <property type="entry name" value="Cys/Met-Metab_PyrdxlP-dep_enz"/>
</dbReference>
<dbReference type="GO" id="GO:0030170">
    <property type="term" value="F:pyridoxal phosphate binding"/>
    <property type="evidence" value="ECO:0007669"/>
    <property type="project" value="UniProtKB-UniRule"/>
</dbReference>
<comment type="pathway">
    <text evidence="3">Amino-acid biosynthesis; L-methionine biosynthesis via de novo pathway; L-homocysteine from O-succinyl-L-homoserine: step 1/1.</text>
</comment>
<dbReference type="GO" id="GO:0016846">
    <property type="term" value="F:carbon-sulfur lyase activity"/>
    <property type="evidence" value="ECO:0007669"/>
    <property type="project" value="TreeGrafter"/>
</dbReference>
<dbReference type="Gene3D" id="3.90.1150.10">
    <property type="entry name" value="Aspartate Aminotransferase, domain 1"/>
    <property type="match status" value="1"/>
</dbReference>
<dbReference type="OrthoDB" id="9805807at2"/>
<dbReference type="RefSeq" id="WP_109720386.1">
    <property type="nucleotide sequence ID" value="NZ_QEQK01000008.1"/>
</dbReference>
<dbReference type="GO" id="GO:0071268">
    <property type="term" value="P:homocysteine biosynthetic process"/>
    <property type="evidence" value="ECO:0007669"/>
    <property type="project" value="InterPro"/>
</dbReference>
<comment type="function">
    <text evidence="3">Catalyzes the formation of L-homocysteine from O-succinyl-L-homoserine (OSHS) and hydrogen sulfide.</text>
</comment>
<accession>A0A363UK47</accession>
<dbReference type="NCBIfam" id="NF006003">
    <property type="entry name" value="PRK08133.1"/>
    <property type="match status" value="1"/>
</dbReference>
<keyword evidence="7" id="KW-1185">Reference proteome</keyword>
<dbReference type="HAMAP" id="MF_02056">
    <property type="entry name" value="MetZ"/>
    <property type="match status" value="1"/>
</dbReference>
<evidence type="ECO:0000256" key="5">
    <source>
        <dbReference type="RuleBase" id="RU362118"/>
    </source>
</evidence>
<dbReference type="GO" id="GO:0019346">
    <property type="term" value="P:transsulfuration"/>
    <property type="evidence" value="ECO:0007669"/>
    <property type="project" value="InterPro"/>
</dbReference>